<feature type="compositionally biased region" description="Basic and acidic residues" evidence="1">
    <location>
        <begin position="366"/>
        <end position="393"/>
    </location>
</feature>
<dbReference type="EMBL" id="CM017327">
    <property type="protein sequence ID" value="KAE8100223.1"/>
    <property type="molecule type" value="Genomic_DNA"/>
</dbReference>
<organism evidence="2 3">
    <name type="scientific">Carpinus fangiana</name>
    <dbReference type="NCBI Taxonomy" id="176857"/>
    <lineage>
        <taxon>Eukaryota</taxon>
        <taxon>Viridiplantae</taxon>
        <taxon>Streptophyta</taxon>
        <taxon>Embryophyta</taxon>
        <taxon>Tracheophyta</taxon>
        <taxon>Spermatophyta</taxon>
        <taxon>Magnoliopsida</taxon>
        <taxon>eudicotyledons</taxon>
        <taxon>Gunneridae</taxon>
        <taxon>Pentapetalae</taxon>
        <taxon>rosids</taxon>
        <taxon>fabids</taxon>
        <taxon>Fagales</taxon>
        <taxon>Betulaceae</taxon>
        <taxon>Carpinus</taxon>
    </lineage>
</organism>
<evidence type="ECO:0000256" key="1">
    <source>
        <dbReference type="SAM" id="MobiDB-lite"/>
    </source>
</evidence>
<keyword evidence="3" id="KW-1185">Reference proteome</keyword>
<evidence type="ECO:0000313" key="3">
    <source>
        <dbReference type="Proteomes" id="UP000327013"/>
    </source>
</evidence>
<feature type="compositionally biased region" description="Basic and acidic residues" evidence="1">
    <location>
        <begin position="479"/>
        <end position="492"/>
    </location>
</feature>
<feature type="compositionally biased region" description="Polar residues" evidence="1">
    <location>
        <begin position="609"/>
        <end position="624"/>
    </location>
</feature>
<feature type="region of interest" description="Disordered" evidence="1">
    <location>
        <begin position="609"/>
        <end position="631"/>
    </location>
</feature>
<dbReference type="PANTHER" id="PTHR34282:SF1">
    <property type="entry name" value="DUF3741 DOMAIN-CONTAINING PROTEIN"/>
    <property type="match status" value="1"/>
</dbReference>
<feature type="compositionally biased region" description="Basic and acidic residues" evidence="1">
    <location>
        <begin position="452"/>
        <end position="470"/>
    </location>
</feature>
<dbReference type="Proteomes" id="UP000327013">
    <property type="component" value="Chromosome 7"/>
</dbReference>
<reference evidence="2 3" key="1">
    <citation type="submission" date="2019-06" db="EMBL/GenBank/DDBJ databases">
        <title>A chromosomal-level reference genome of Carpinus fangiana (Coryloideae, Betulaceae).</title>
        <authorList>
            <person name="Yang X."/>
            <person name="Wang Z."/>
            <person name="Zhang L."/>
            <person name="Hao G."/>
            <person name="Liu J."/>
            <person name="Yang Y."/>
        </authorList>
    </citation>
    <scope>NUCLEOTIDE SEQUENCE [LARGE SCALE GENOMIC DNA]</scope>
    <source>
        <strain evidence="2">Cfa_2016G</strain>
        <tissue evidence="2">Leaf</tissue>
    </source>
</reference>
<evidence type="ECO:0000313" key="2">
    <source>
        <dbReference type="EMBL" id="KAE8100223.1"/>
    </source>
</evidence>
<protein>
    <recommendedName>
        <fullName evidence="4">DUF3741 domain-containing protein</fullName>
    </recommendedName>
</protein>
<proteinExistence type="predicted"/>
<feature type="compositionally biased region" description="Polar residues" evidence="1">
    <location>
        <begin position="353"/>
        <end position="362"/>
    </location>
</feature>
<dbReference type="AlphaFoldDB" id="A0A5N6RMJ6"/>
<feature type="compositionally biased region" description="Polar residues" evidence="1">
    <location>
        <begin position="59"/>
        <end position="73"/>
    </location>
</feature>
<feature type="compositionally biased region" description="Low complexity" evidence="1">
    <location>
        <begin position="536"/>
        <end position="546"/>
    </location>
</feature>
<sequence length="1012" mass="114188">MAKRSDFAQKLLDDLRSRKERIAASQSSNRSNSMAVDAYTYSKQTHKGSRSIKAHENMGSRTTNMHNRSTGSNRSSIIEVGSKQIVPYARGRGSEQVGDLSMALAFAIENGGMLRRTDSSGNNSVLGFLNQIGRRSMERSSAGRQRSSSSGFPNLSQLHIKEISKGAEKLNQILRACSSGLNFDRYSIEVGKELLKGAMDLEESLRMLVNLQEASDYMVSPQRKNRIILLEDDEDNEDNTVGVAEQKQLGLPIFSFDKSSSHFHNFLTYPTEAANYNHGNQALVTSRSVSHIAAFSEQKNHSSSSRSNAEKGRISNVIAKLMGLDEIPQHLDRKQARQKDLTQKQKIEGVPLQRTTQGSTKNAVLKSRDTNLEPSKRQKVVEAKRKPPQKDLEGIQPGTSSEKAYSKNEKQQSSMPQSNQNNGSRKNIQERRQDDIKHREQKGTGMGNTREPISREQRQQMEAQTSKRSEAAVILQGKTEYKESMLQTEKRYTSKPPPNNNQQRYENGLVLKRPYSFQKPEQQEEKNHGEEREQQSAKQKLQASKQRGSEINLQKKHQHMSQATHTKRTSKEAVRATQSEGFPNGRHHEDLVTEESSTDFNFHMKSLMNRNLDQNYSPRDTQPESGRGKARIPPVMEEKPLYIPATQKAKSTRAHKSETPRKIDEVATRRNGTLHSFARPLKHQSSILQEAKPRRNDKLSGYKGSAEQVRTSRPKEAESRIIKSNKSASIIQQLNLTELTEEAEHASHLYSPPGAGYQSLKEPILPSNASSQRMVPTISRDRQDQVPVFAVFGGDELDGKLTLSGAVEESTDISYPSQPEHQKMLKSGMQEPPLTESENCLKKILITSELFLNTAEALFMLNIPFEILNAGGGHDRTRDEESKLILDCGYEVMKRKGRRQELIAHPCVKISIDPIKVTSLDDLVKQLYKDFDTLKLYGRNGNPACDVEDYLPEMLEIDVHNRDTDVNCMWDLGWNDILFALLEKDDVVRDVEKHVFHGLIDEISKDLLHVSV</sequence>
<accession>A0A5N6RMJ6</accession>
<gene>
    <name evidence="2" type="ORF">FH972_018147</name>
</gene>
<feature type="compositionally biased region" description="Basic and acidic residues" evidence="1">
    <location>
        <begin position="329"/>
        <end position="347"/>
    </location>
</feature>
<feature type="compositionally biased region" description="Basic and acidic residues" evidence="1">
    <location>
        <begin position="521"/>
        <end position="535"/>
    </location>
</feature>
<feature type="region of interest" description="Disordered" evidence="1">
    <location>
        <begin position="693"/>
        <end position="719"/>
    </location>
</feature>
<dbReference type="OrthoDB" id="761625at2759"/>
<feature type="compositionally biased region" description="Basic and acidic residues" evidence="1">
    <location>
        <begin position="427"/>
        <end position="442"/>
    </location>
</feature>
<evidence type="ECO:0008006" key="4">
    <source>
        <dbReference type="Google" id="ProtNLM"/>
    </source>
</evidence>
<feature type="compositionally biased region" description="Low complexity" evidence="1">
    <location>
        <begin position="411"/>
        <end position="424"/>
    </location>
</feature>
<feature type="region of interest" description="Disordered" evidence="1">
    <location>
        <begin position="329"/>
        <end position="595"/>
    </location>
</feature>
<name>A0A5N6RMJ6_9ROSI</name>
<dbReference type="PANTHER" id="PTHR34282">
    <property type="entry name" value="OS01G0228800 PROTEIN-RELATED"/>
    <property type="match status" value="1"/>
</dbReference>
<feature type="region of interest" description="Disordered" evidence="1">
    <location>
        <begin position="41"/>
        <end position="73"/>
    </location>
</feature>